<dbReference type="Pfam" id="PF00270">
    <property type="entry name" value="DEAD"/>
    <property type="match status" value="1"/>
</dbReference>
<evidence type="ECO:0000256" key="12">
    <source>
        <dbReference type="ARBA" id="ARBA00047984"/>
    </source>
</evidence>
<dbReference type="PANTHER" id="PTHR47958">
    <property type="entry name" value="ATP-DEPENDENT RNA HELICASE DBP3"/>
    <property type="match status" value="1"/>
</dbReference>
<dbReference type="GO" id="GO:0003676">
    <property type="term" value="F:nucleic acid binding"/>
    <property type="evidence" value="ECO:0007669"/>
    <property type="project" value="InterPro"/>
</dbReference>
<keyword evidence="8 13" id="KW-0347">Helicase</keyword>
<evidence type="ECO:0000256" key="2">
    <source>
        <dbReference type="ARBA" id="ARBA00009334"/>
    </source>
</evidence>
<evidence type="ECO:0000256" key="13">
    <source>
        <dbReference type="RuleBase" id="RU000492"/>
    </source>
</evidence>
<dbReference type="EC" id="3.6.4.13" evidence="3"/>
<dbReference type="CDD" id="cd00268">
    <property type="entry name" value="DEADc"/>
    <property type="match status" value="1"/>
</dbReference>
<sequence length="496" mass="54824">MAKRELQQDNGSTEHRAKKKSRNEKHTKKAEDSKTSAQVTESQYTGLKEPSPSEIEKFLEENSVKITDTLEDATKLHPITSFAHLPTCNSGLYRPLESFTSPTAIQSATWPFLFAGRDVIGIAETGSGKTLGFGLPCLKKLQDSAKKGKPYKPTAVMISPTRELAMQIHDQISKYAELVDIKVACIFGGVRKEEQREALKTAAIVVATPGRLKDLQNDGSVDLGKVKYLVLDEADRMLDKGFEQDIKDIIRPMPVSKRQTVMFTATWPPVVRDLAATFMTSPVTVTIGGEPSADPRANTRIKQVVEVVKPHEKEQRLVQLLNKYQKGPSSSDKILVFCLYKKEAVRVERLLWNKGFKVAGIHGDLGQQERFKSLESFKKGVSTVLVATDVAARGLDIPSVKLVINVTFPLTVEDYVHRIGRTGRAGAEGHAITLFTEVDKAQSGALINVLKAANQDVPEDLLKFGTTVKKKQHDAYGAFFKDVDTNKTSTKIVFDD</sequence>
<dbReference type="PROSITE" id="PS51192">
    <property type="entry name" value="HELICASE_ATP_BIND_1"/>
    <property type="match status" value="1"/>
</dbReference>
<dbReference type="Pfam" id="PF00271">
    <property type="entry name" value="Helicase_C"/>
    <property type="match status" value="1"/>
</dbReference>
<evidence type="ECO:0000256" key="5">
    <source>
        <dbReference type="ARBA" id="ARBA00022552"/>
    </source>
</evidence>
<dbReference type="RefSeq" id="XP_067482649.1">
    <property type="nucleotide sequence ID" value="XM_067617091.1"/>
</dbReference>
<dbReference type="OMA" id="KKTHDMY"/>
<protein>
    <recommendedName>
        <fullName evidence="3">RNA helicase</fullName>
        <ecNumber evidence="3">3.6.4.13</ecNumber>
    </recommendedName>
</protein>
<dbReference type="SMART" id="SM00490">
    <property type="entry name" value="HELICc"/>
    <property type="match status" value="1"/>
</dbReference>
<dbReference type="GeneID" id="93569579"/>
<dbReference type="InterPro" id="IPR011545">
    <property type="entry name" value="DEAD/DEAH_box_helicase_dom"/>
</dbReference>
<evidence type="ECO:0000256" key="8">
    <source>
        <dbReference type="ARBA" id="ARBA00022806"/>
    </source>
</evidence>
<dbReference type="STRING" id="767769.A0A1L9UUY7"/>
<keyword evidence="4" id="KW-0690">Ribosome biogenesis</keyword>
<feature type="compositionally biased region" description="Basic and acidic residues" evidence="14">
    <location>
        <begin position="1"/>
        <end position="15"/>
    </location>
</feature>
<feature type="compositionally biased region" description="Basic residues" evidence="14">
    <location>
        <begin position="16"/>
        <end position="28"/>
    </location>
</feature>
<keyword evidence="5" id="KW-0698">rRNA processing</keyword>
<comment type="similarity">
    <text evidence="2">Belongs to the DEAD box helicase family. DDX5/DBP2 subfamily.</text>
</comment>
<dbReference type="EMBL" id="KV878680">
    <property type="protein sequence ID" value="OJJ75402.1"/>
    <property type="molecule type" value="Genomic_DNA"/>
</dbReference>
<dbReference type="InterPro" id="IPR000629">
    <property type="entry name" value="RNA-helicase_DEAD-box_CS"/>
</dbReference>
<comment type="catalytic activity">
    <reaction evidence="12">
        <text>ATP + H2O = ADP + phosphate + H(+)</text>
        <dbReference type="Rhea" id="RHEA:13065"/>
        <dbReference type="ChEBI" id="CHEBI:15377"/>
        <dbReference type="ChEBI" id="CHEBI:15378"/>
        <dbReference type="ChEBI" id="CHEBI:30616"/>
        <dbReference type="ChEBI" id="CHEBI:43474"/>
        <dbReference type="ChEBI" id="CHEBI:456216"/>
        <dbReference type="EC" id="3.6.4.13"/>
    </reaction>
</comment>
<dbReference type="GO" id="GO:0005524">
    <property type="term" value="F:ATP binding"/>
    <property type="evidence" value="ECO:0007669"/>
    <property type="project" value="UniProtKB-KW"/>
</dbReference>
<evidence type="ECO:0000256" key="11">
    <source>
        <dbReference type="ARBA" id="ARBA00037449"/>
    </source>
</evidence>
<keyword evidence="6 13" id="KW-0547">Nucleotide-binding</keyword>
<evidence type="ECO:0000259" key="16">
    <source>
        <dbReference type="PROSITE" id="PS51194"/>
    </source>
</evidence>
<evidence type="ECO:0000259" key="15">
    <source>
        <dbReference type="PROSITE" id="PS51192"/>
    </source>
</evidence>
<feature type="region of interest" description="Disordered" evidence="14">
    <location>
        <begin position="1"/>
        <end position="53"/>
    </location>
</feature>
<dbReference type="VEuPathDB" id="FungiDB:ASPBRDRAFT_117423"/>
<reference evidence="18" key="1">
    <citation type="journal article" date="2017" name="Genome Biol.">
        <title>Comparative genomics reveals high biological diversity and specific adaptations in the industrially and medically important fungal genus Aspergillus.</title>
        <authorList>
            <person name="de Vries R.P."/>
            <person name="Riley R."/>
            <person name="Wiebenga A."/>
            <person name="Aguilar-Osorio G."/>
            <person name="Amillis S."/>
            <person name="Uchima C.A."/>
            <person name="Anderluh G."/>
            <person name="Asadollahi M."/>
            <person name="Askin M."/>
            <person name="Barry K."/>
            <person name="Battaglia E."/>
            <person name="Bayram O."/>
            <person name="Benocci T."/>
            <person name="Braus-Stromeyer S.A."/>
            <person name="Caldana C."/>
            <person name="Canovas D."/>
            <person name="Cerqueira G.C."/>
            <person name="Chen F."/>
            <person name="Chen W."/>
            <person name="Choi C."/>
            <person name="Clum A."/>
            <person name="Dos Santos R.A."/>
            <person name="Damasio A.R."/>
            <person name="Diallinas G."/>
            <person name="Emri T."/>
            <person name="Fekete E."/>
            <person name="Flipphi M."/>
            <person name="Freyberg S."/>
            <person name="Gallo A."/>
            <person name="Gournas C."/>
            <person name="Habgood R."/>
            <person name="Hainaut M."/>
            <person name="Harispe M.L."/>
            <person name="Henrissat B."/>
            <person name="Hilden K.S."/>
            <person name="Hope R."/>
            <person name="Hossain A."/>
            <person name="Karabika E."/>
            <person name="Karaffa L."/>
            <person name="Karanyi Z."/>
            <person name="Krasevec N."/>
            <person name="Kuo A."/>
            <person name="Kusch H."/>
            <person name="LaButti K."/>
            <person name="Lagendijk E.L."/>
            <person name="Lapidus A."/>
            <person name="Levasseur A."/>
            <person name="Lindquist E."/>
            <person name="Lipzen A."/>
            <person name="Logrieco A.F."/>
            <person name="MacCabe A."/>
            <person name="Maekelae M.R."/>
            <person name="Malavazi I."/>
            <person name="Melin P."/>
            <person name="Meyer V."/>
            <person name="Mielnichuk N."/>
            <person name="Miskei M."/>
            <person name="Molnar A.P."/>
            <person name="Mule G."/>
            <person name="Ngan C.Y."/>
            <person name="Orejas M."/>
            <person name="Orosz E."/>
            <person name="Ouedraogo J.P."/>
            <person name="Overkamp K.M."/>
            <person name="Park H.-S."/>
            <person name="Perrone G."/>
            <person name="Piumi F."/>
            <person name="Punt P.J."/>
            <person name="Ram A.F."/>
            <person name="Ramon A."/>
            <person name="Rauscher S."/>
            <person name="Record E."/>
            <person name="Riano-Pachon D.M."/>
            <person name="Robert V."/>
            <person name="Roehrig J."/>
            <person name="Ruller R."/>
            <person name="Salamov A."/>
            <person name="Salih N.S."/>
            <person name="Samson R.A."/>
            <person name="Sandor E."/>
            <person name="Sanguinetti M."/>
            <person name="Schuetze T."/>
            <person name="Sepcic K."/>
            <person name="Shelest E."/>
            <person name="Sherlock G."/>
            <person name="Sophianopoulou V."/>
            <person name="Squina F.M."/>
            <person name="Sun H."/>
            <person name="Susca A."/>
            <person name="Todd R.B."/>
            <person name="Tsang A."/>
            <person name="Unkles S.E."/>
            <person name="van de Wiele N."/>
            <person name="van Rossen-Uffink D."/>
            <person name="Oliveira J.V."/>
            <person name="Vesth T.C."/>
            <person name="Visser J."/>
            <person name="Yu J.-H."/>
            <person name="Zhou M."/>
            <person name="Andersen M.R."/>
            <person name="Archer D.B."/>
            <person name="Baker S.E."/>
            <person name="Benoit I."/>
            <person name="Brakhage A.A."/>
            <person name="Braus G.H."/>
            <person name="Fischer R."/>
            <person name="Frisvad J.C."/>
            <person name="Goldman G.H."/>
            <person name="Houbraken J."/>
            <person name="Oakley B."/>
            <person name="Pocsi I."/>
            <person name="Scazzocchio C."/>
            <person name="Seiboth B."/>
            <person name="vanKuyk P.A."/>
            <person name="Wortman J."/>
            <person name="Dyer P.S."/>
            <person name="Grigoriev I.V."/>
        </authorList>
    </citation>
    <scope>NUCLEOTIDE SEQUENCE [LARGE SCALE GENOMIC DNA]</scope>
    <source>
        <strain evidence="18">CBS 101740 / IMI 381727 / IBT 21946</strain>
    </source>
</reference>
<dbReference type="InterPro" id="IPR001650">
    <property type="entry name" value="Helicase_C-like"/>
</dbReference>
<dbReference type="CDD" id="cd18787">
    <property type="entry name" value="SF2_C_DEAD"/>
    <property type="match status" value="1"/>
</dbReference>
<evidence type="ECO:0000256" key="10">
    <source>
        <dbReference type="ARBA" id="ARBA00023242"/>
    </source>
</evidence>
<dbReference type="InterPro" id="IPR027417">
    <property type="entry name" value="P-loop_NTPase"/>
</dbReference>
<keyword evidence="7 13" id="KW-0378">Hydrolase</keyword>
<dbReference type="Gene3D" id="3.40.50.300">
    <property type="entry name" value="P-loop containing nucleotide triphosphate hydrolases"/>
    <property type="match status" value="2"/>
</dbReference>
<evidence type="ECO:0000256" key="14">
    <source>
        <dbReference type="SAM" id="MobiDB-lite"/>
    </source>
</evidence>
<keyword evidence="18" id="KW-1185">Reference proteome</keyword>
<dbReference type="GO" id="GO:0003724">
    <property type="term" value="F:RNA helicase activity"/>
    <property type="evidence" value="ECO:0007669"/>
    <property type="project" value="UniProtKB-EC"/>
</dbReference>
<dbReference type="InterPro" id="IPR044742">
    <property type="entry name" value="DEAD/DEAH_RhlB"/>
</dbReference>
<evidence type="ECO:0000313" key="18">
    <source>
        <dbReference type="Proteomes" id="UP000184499"/>
    </source>
</evidence>
<dbReference type="AlphaFoldDB" id="A0A1L9UUY7"/>
<evidence type="ECO:0000256" key="6">
    <source>
        <dbReference type="ARBA" id="ARBA00022741"/>
    </source>
</evidence>
<gene>
    <name evidence="17" type="ORF">ASPBRDRAFT_117423</name>
</gene>
<evidence type="ECO:0000256" key="9">
    <source>
        <dbReference type="ARBA" id="ARBA00022840"/>
    </source>
</evidence>
<dbReference type="Proteomes" id="UP000184499">
    <property type="component" value="Unassembled WGS sequence"/>
</dbReference>
<keyword evidence="9 13" id="KW-0067">ATP-binding</keyword>
<name>A0A1L9UUY7_ASPBC</name>
<dbReference type="SUPFAM" id="SSF52540">
    <property type="entry name" value="P-loop containing nucleoside triphosphate hydrolases"/>
    <property type="match status" value="1"/>
</dbReference>
<proteinExistence type="inferred from homology"/>
<evidence type="ECO:0000313" key="17">
    <source>
        <dbReference type="EMBL" id="OJJ75402.1"/>
    </source>
</evidence>
<dbReference type="InterPro" id="IPR014001">
    <property type="entry name" value="Helicase_ATP-bd"/>
</dbReference>
<dbReference type="FunFam" id="3.40.50.300:FF:000008">
    <property type="entry name" value="ATP-dependent RNA helicase RhlB"/>
    <property type="match status" value="1"/>
</dbReference>
<organism evidence="17 18">
    <name type="scientific">Aspergillus brasiliensis (strain CBS 101740 / IMI 381727 / IBT 21946)</name>
    <dbReference type="NCBI Taxonomy" id="767769"/>
    <lineage>
        <taxon>Eukaryota</taxon>
        <taxon>Fungi</taxon>
        <taxon>Dikarya</taxon>
        <taxon>Ascomycota</taxon>
        <taxon>Pezizomycotina</taxon>
        <taxon>Eurotiomycetes</taxon>
        <taxon>Eurotiomycetidae</taxon>
        <taxon>Eurotiales</taxon>
        <taxon>Aspergillaceae</taxon>
        <taxon>Aspergillus</taxon>
        <taxon>Aspergillus subgen. Circumdati</taxon>
    </lineage>
</organism>
<feature type="compositionally biased region" description="Polar residues" evidence="14">
    <location>
        <begin position="35"/>
        <end position="45"/>
    </location>
</feature>
<evidence type="ECO:0000256" key="7">
    <source>
        <dbReference type="ARBA" id="ARBA00022801"/>
    </source>
</evidence>
<feature type="domain" description="Helicase C-terminal" evidence="16">
    <location>
        <begin position="316"/>
        <end position="465"/>
    </location>
</feature>
<feature type="domain" description="Helicase ATP-binding" evidence="15">
    <location>
        <begin position="110"/>
        <end position="285"/>
    </location>
</feature>
<dbReference type="PROSITE" id="PS51194">
    <property type="entry name" value="HELICASE_CTER"/>
    <property type="match status" value="1"/>
</dbReference>
<evidence type="ECO:0000256" key="4">
    <source>
        <dbReference type="ARBA" id="ARBA00022517"/>
    </source>
</evidence>
<accession>A0A1L9UUY7</accession>
<comment type="function">
    <text evidence="11">ATP-dependent RNA helicase required for 60S ribosomal subunit synthesis. Involved in efficient pre-rRNA processing, predominantly at site A3, which is necessary for the normal formation of 25S and 5.8S rRNAs.</text>
</comment>
<dbReference type="OrthoDB" id="196131at2759"/>
<keyword evidence="10" id="KW-0539">Nucleus</keyword>
<dbReference type="PROSITE" id="PS00039">
    <property type="entry name" value="DEAD_ATP_HELICASE"/>
    <property type="match status" value="1"/>
</dbReference>
<dbReference type="SMART" id="SM00487">
    <property type="entry name" value="DEXDc"/>
    <property type="match status" value="1"/>
</dbReference>
<evidence type="ECO:0000256" key="3">
    <source>
        <dbReference type="ARBA" id="ARBA00012552"/>
    </source>
</evidence>
<comment type="subcellular location">
    <subcellularLocation>
        <location evidence="1">Nucleus</location>
        <location evidence="1">Nucleolus</location>
    </subcellularLocation>
</comment>
<evidence type="ECO:0000256" key="1">
    <source>
        <dbReference type="ARBA" id="ARBA00004604"/>
    </source>
</evidence>
<dbReference type="GO" id="GO:0016787">
    <property type="term" value="F:hydrolase activity"/>
    <property type="evidence" value="ECO:0007669"/>
    <property type="project" value="UniProtKB-KW"/>
</dbReference>